<keyword evidence="4 8" id="KW-0285">Flavoprotein</keyword>
<gene>
    <name evidence="9" type="ORF">GCM10010529_18100</name>
</gene>
<proteinExistence type="inferred from homology"/>
<comment type="cofactor">
    <cofactor evidence="1 8">
        <name>FAD</name>
        <dbReference type="ChEBI" id="CHEBI:57692"/>
    </cofactor>
</comment>
<dbReference type="PANTHER" id="PTHR45754">
    <property type="entry name" value="METHYLENETETRAHYDROFOLATE REDUCTASE"/>
    <property type="match status" value="1"/>
</dbReference>
<evidence type="ECO:0000313" key="10">
    <source>
        <dbReference type="Proteomes" id="UP001500236"/>
    </source>
</evidence>
<dbReference type="Pfam" id="PF02219">
    <property type="entry name" value="MTHFR"/>
    <property type="match status" value="1"/>
</dbReference>
<dbReference type="PANTHER" id="PTHR45754:SF3">
    <property type="entry name" value="METHYLENETETRAHYDROFOLATE REDUCTASE (NADPH)"/>
    <property type="match status" value="1"/>
</dbReference>
<accession>A0ABP6LXE7</accession>
<name>A0ABP6LXE7_9MICC</name>
<reference evidence="10" key="1">
    <citation type="journal article" date="2019" name="Int. J. Syst. Evol. Microbiol.">
        <title>The Global Catalogue of Microorganisms (GCM) 10K type strain sequencing project: providing services to taxonomists for standard genome sequencing and annotation.</title>
        <authorList>
            <consortium name="The Broad Institute Genomics Platform"/>
            <consortium name="The Broad Institute Genome Sequencing Center for Infectious Disease"/>
            <person name="Wu L."/>
            <person name="Ma J."/>
        </authorList>
    </citation>
    <scope>NUCLEOTIDE SEQUENCE [LARGE SCALE GENOMIC DNA]</scope>
    <source>
        <strain evidence="10">JCM 14309</strain>
    </source>
</reference>
<keyword evidence="10" id="KW-1185">Reference proteome</keyword>
<comment type="caution">
    <text evidence="9">The sequence shown here is derived from an EMBL/GenBank/DDBJ whole genome shotgun (WGS) entry which is preliminary data.</text>
</comment>
<evidence type="ECO:0000256" key="4">
    <source>
        <dbReference type="ARBA" id="ARBA00022630"/>
    </source>
</evidence>
<dbReference type="SUPFAM" id="SSF51730">
    <property type="entry name" value="FAD-linked oxidoreductase"/>
    <property type="match status" value="1"/>
</dbReference>
<dbReference type="Gene3D" id="3.20.20.220">
    <property type="match status" value="1"/>
</dbReference>
<evidence type="ECO:0000256" key="5">
    <source>
        <dbReference type="ARBA" id="ARBA00022827"/>
    </source>
</evidence>
<dbReference type="EMBL" id="BAAAVT010000010">
    <property type="protein sequence ID" value="GAA3065522.1"/>
    <property type="molecule type" value="Genomic_DNA"/>
</dbReference>
<dbReference type="Proteomes" id="UP001500236">
    <property type="component" value="Unassembled WGS sequence"/>
</dbReference>
<organism evidence="9 10">
    <name type="scientific">Nesterenkonia aethiopica</name>
    <dbReference type="NCBI Taxonomy" id="269144"/>
    <lineage>
        <taxon>Bacteria</taxon>
        <taxon>Bacillati</taxon>
        <taxon>Actinomycetota</taxon>
        <taxon>Actinomycetes</taxon>
        <taxon>Micrococcales</taxon>
        <taxon>Micrococcaceae</taxon>
        <taxon>Nesterenkonia</taxon>
    </lineage>
</organism>
<keyword evidence="5 8" id="KW-0274">FAD</keyword>
<comment type="similarity">
    <text evidence="3 8">Belongs to the methylenetetrahydrofolate reductase family.</text>
</comment>
<sequence length="288" mass="31189">MARPLTRNDDERAVLARLAAGVSYEVMPFPSTVGTVRAHVPTEVPLTVTATGGKGLEPTIATSIALRQAGYTVAPHLAARLITGPEELDQILTRLEAGGVDRLFVIAGDAGQPAGVFTEALDVLRALHDRMHLFEDLGIGGYPEGHAGLSDEQVRQAMRDKAPYAHRILTQICFDADAFLRWGAQLRTDGVELPVYAGMPGPVSRQKLMRISASLGLGQSANFLKKQRTMLWRFFSPAGYSPDGLVRGLVRGLPESRAHIAGFHLFTFNEIAATEAWRRRLLAEAGLG</sequence>
<evidence type="ECO:0000256" key="1">
    <source>
        <dbReference type="ARBA" id="ARBA00001974"/>
    </source>
</evidence>
<evidence type="ECO:0000256" key="2">
    <source>
        <dbReference type="ARBA" id="ARBA00004777"/>
    </source>
</evidence>
<evidence type="ECO:0000256" key="7">
    <source>
        <dbReference type="ARBA" id="ARBA00048628"/>
    </source>
</evidence>
<dbReference type="InterPro" id="IPR003171">
    <property type="entry name" value="Mehydrof_redctse-like"/>
</dbReference>
<evidence type="ECO:0000256" key="8">
    <source>
        <dbReference type="RuleBase" id="RU003862"/>
    </source>
</evidence>
<dbReference type="InterPro" id="IPR029041">
    <property type="entry name" value="FAD-linked_oxidoreductase-like"/>
</dbReference>
<comment type="pathway">
    <text evidence="2 8">One-carbon metabolism; tetrahydrofolate interconversion.</text>
</comment>
<protein>
    <recommendedName>
        <fullName evidence="8">Methylenetetrahydrofolate reductase</fullName>
    </recommendedName>
</protein>
<evidence type="ECO:0000256" key="6">
    <source>
        <dbReference type="ARBA" id="ARBA00023002"/>
    </source>
</evidence>
<dbReference type="RefSeq" id="WP_344683841.1">
    <property type="nucleotide sequence ID" value="NZ_BAAAVT010000010.1"/>
</dbReference>
<comment type="catalytic activity">
    <reaction evidence="7">
        <text>(6S)-5-methyl-5,6,7,8-tetrahydrofolate + NAD(+) = (6R)-5,10-methylene-5,6,7,8-tetrahydrofolate + NADH + H(+)</text>
        <dbReference type="Rhea" id="RHEA:19821"/>
        <dbReference type="ChEBI" id="CHEBI:15378"/>
        <dbReference type="ChEBI" id="CHEBI:15636"/>
        <dbReference type="ChEBI" id="CHEBI:18608"/>
        <dbReference type="ChEBI" id="CHEBI:57540"/>
        <dbReference type="ChEBI" id="CHEBI:57945"/>
        <dbReference type="EC" id="1.5.1.54"/>
    </reaction>
    <physiologicalReaction direction="right-to-left" evidence="7">
        <dbReference type="Rhea" id="RHEA:19823"/>
    </physiologicalReaction>
</comment>
<keyword evidence="6 8" id="KW-0560">Oxidoreductase</keyword>
<evidence type="ECO:0000256" key="3">
    <source>
        <dbReference type="ARBA" id="ARBA00006743"/>
    </source>
</evidence>
<evidence type="ECO:0000313" key="9">
    <source>
        <dbReference type="EMBL" id="GAA3065522.1"/>
    </source>
</evidence>